<evidence type="ECO:0008006" key="4">
    <source>
        <dbReference type="Google" id="ProtNLM"/>
    </source>
</evidence>
<dbReference type="AlphaFoldDB" id="A0A2W5Q6J3"/>
<reference evidence="2 3" key="1">
    <citation type="submission" date="2017-08" db="EMBL/GenBank/DDBJ databases">
        <title>Infants hospitalized years apart are colonized by the same room-sourced microbial strains.</title>
        <authorList>
            <person name="Brooks B."/>
            <person name="Olm M.R."/>
            <person name="Firek B.A."/>
            <person name="Baker R."/>
            <person name="Thomas B.C."/>
            <person name="Morowitz M.J."/>
            <person name="Banfield J.F."/>
        </authorList>
    </citation>
    <scope>NUCLEOTIDE SEQUENCE [LARGE SCALE GENOMIC DNA]</scope>
    <source>
        <strain evidence="2">S2_005_003_R2_41</strain>
    </source>
</reference>
<evidence type="ECO:0000313" key="2">
    <source>
        <dbReference type="EMBL" id="PZQ73891.1"/>
    </source>
</evidence>
<evidence type="ECO:0000256" key="1">
    <source>
        <dbReference type="SAM" id="SignalP"/>
    </source>
</evidence>
<feature type="chain" id="PRO_5015963643" description="Carboxypeptidase regulatory-like domain-containing protein" evidence="1">
    <location>
        <begin position="29"/>
        <end position="165"/>
    </location>
</feature>
<keyword evidence="1" id="KW-0732">Signal</keyword>
<comment type="caution">
    <text evidence="2">The sequence shown here is derived from an EMBL/GenBank/DDBJ whole genome shotgun (WGS) entry which is preliminary data.</text>
</comment>
<dbReference type="Proteomes" id="UP000249135">
    <property type="component" value="Unassembled WGS sequence"/>
</dbReference>
<sequence>MKLFRLSCPAAALALGAAALGLSSAAHAVMANPPIQMAPQGVEFMCGGKNKDEIAFMEMVSPRWAATFEFAVSRGPRGQFPESVEVKVIDKYSGAEVMQANASGPFMLARLEPGTYDVQATLGDLTLTQTVNVALGVPGRALFLWPSNFDMAAATMPRQAVAQGK</sequence>
<organism evidence="2 3">
    <name type="scientific">Variovorax paradoxus</name>
    <dbReference type="NCBI Taxonomy" id="34073"/>
    <lineage>
        <taxon>Bacteria</taxon>
        <taxon>Pseudomonadati</taxon>
        <taxon>Pseudomonadota</taxon>
        <taxon>Betaproteobacteria</taxon>
        <taxon>Burkholderiales</taxon>
        <taxon>Comamonadaceae</taxon>
        <taxon>Variovorax</taxon>
    </lineage>
</organism>
<evidence type="ECO:0000313" key="3">
    <source>
        <dbReference type="Proteomes" id="UP000249135"/>
    </source>
</evidence>
<dbReference type="EMBL" id="QFPP01000160">
    <property type="protein sequence ID" value="PZQ73891.1"/>
    <property type="molecule type" value="Genomic_DNA"/>
</dbReference>
<accession>A0A2W5Q6J3</accession>
<name>A0A2W5Q6J3_VARPD</name>
<gene>
    <name evidence="2" type="ORF">DI563_13695</name>
</gene>
<protein>
    <recommendedName>
        <fullName evidence="4">Carboxypeptidase regulatory-like domain-containing protein</fullName>
    </recommendedName>
</protein>
<feature type="signal peptide" evidence="1">
    <location>
        <begin position="1"/>
        <end position="28"/>
    </location>
</feature>
<proteinExistence type="predicted"/>